<dbReference type="Pfam" id="PF12937">
    <property type="entry name" value="F-box-like"/>
    <property type="match status" value="1"/>
</dbReference>
<dbReference type="CDD" id="cd22137">
    <property type="entry name" value="F-box_FBXW12"/>
    <property type="match status" value="1"/>
</dbReference>
<dbReference type="InterPro" id="IPR052121">
    <property type="entry name" value="F-box_SCF_Substrate_Recog"/>
</dbReference>
<reference evidence="4" key="2">
    <citation type="submission" date="2025-08" db="UniProtKB">
        <authorList>
            <consortium name="Ensembl"/>
        </authorList>
    </citation>
    <scope>IDENTIFICATION</scope>
    <source>
        <strain evidence="4">Thorbecke</strain>
    </source>
</reference>
<proteinExistence type="predicted"/>
<keyword evidence="5" id="KW-1185">Reference proteome</keyword>
<dbReference type="InterPro" id="IPR036047">
    <property type="entry name" value="F-box-like_dom_sf"/>
</dbReference>
<reference evidence="4 5" key="1">
    <citation type="journal article" date="2011" name="Nature">
        <title>A high-resolution map of human evolutionary constraint using 29 mammals.</title>
        <authorList>
            <person name="Lindblad-Toh K."/>
            <person name="Garber M."/>
            <person name="Zuk O."/>
            <person name="Lin M.F."/>
            <person name="Parker B.J."/>
            <person name="Washietl S."/>
            <person name="Kheradpour P."/>
            <person name="Ernst J."/>
            <person name="Jordan G."/>
            <person name="Mauceli E."/>
            <person name="Ward L.D."/>
            <person name="Lowe C.B."/>
            <person name="Holloway A.K."/>
            <person name="Clamp M."/>
            <person name="Gnerre S."/>
            <person name="Alfoldi J."/>
            <person name="Beal K."/>
            <person name="Chang J."/>
            <person name="Clawson H."/>
            <person name="Cuff J."/>
            <person name="Di Palma F."/>
            <person name="Fitzgerald S."/>
            <person name="Flicek P."/>
            <person name="Guttman M."/>
            <person name="Hubisz M.J."/>
            <person name="Jaffe D.B."/>
            <person name="Jungreis I."/>
            <person name="Kent W.J."/>
            <person name="Kostka D."/>
            <person name="Lara M."/>
            <person name="Martins A.L."/>
            <person name="Massingham T."/>
            <person name="Moltke I."/>
            <person name="Raney B.J."/>
            <person name="Rasmussen M.D."/>
            <person name="Robinson J."/>
            <person name="Stark A."/>
            <person name="Vilella A.J."/>
            <person name="Wen J."/>
            <person name="Xie X."/>
            <person name="Zody M.C."/>
            <person name="Baldwin J."/>
            <person name="Bloom T."/>
            <person name="Chin C.W."/>
            <person name="Heiman D."/>
            <person name="Nicol R."/>
            <person name="Nusbaum C."/>
            <person name="Young S."/>
            <person name="Wilkinson J."/>
            <person name="Worley K.C."/>
            <person name="Kovar C.L."/>
            <person name="Muzny D.M."/>
            <person name="Gibbs R.A."/>
            <person name="Cree A."/>
            <person name="Dihn H.H."/>
            <person name="Fowler G."/>
            <person name="Jhangiani S."/>
            <person name="Joshi V."/>
            <person name="Lee S."/>
            <person name="Lewis L.R."/>
            <person name="Nazareth L.V."/>
            <person name="Okwuonu G."/>
            <person name="Santibanez J."/>
            <person name="Warren W.C."/>
            <person name="Mardis E.R."/>
            <person name="Weinstock G.M."/>
            <person name="Wilson R.K."/>
            <person name="Delehaunty K."/>
            <person name="Dooling D."/>
            <person name="Fronik C."/>
            <person name="Fulton L."/>
            <person name="Fulton B."/>
            <person name="Graves T."/>
            <person name="Minx P."/>
            <person name="Sodergren E."/>
            <person name="Birney E."/>
            <person name="Margulies E.H."/>
            <person name="Herrero J."/>
            <person name="Green E.D."/>
            <person name="Haussler D."/>
            <person name="Siepel A."/>
            <person name="Goldman N."/>
            <person name="Pollard K.S."/>
            <person name="Pedersen J.S."/>
            <person name="Lander E.S."/>
            <person name="Kellis M."/>
        </authorList>
    </citation>
    <scope>NUCLEOTIDE SEQUENCE [LARGE SCALE GENOMIC DNA]</scope>
    <source>
        <strain evidence="4 5">Thorbecke inbred</strain>
    </source>
</reference>
<dbReference type="PROSITE" id="PS50181">
    <property type="entry name" value="FBOX"/>
    <property type="match status" value="1"/>
</dbReference>
<dbReference type="Ensembl" id="ENSOCUT00000064701.1">
    <property type="protein sequence ID" value="ENSOCUP00000041543.1"/>
    <property type="gene ID" value="ENSOCUG00000007706.4"/>
</dbReference>
<evidence type="ECO:0000256" key="1">
    <source>
        <dbReference type="ARBA" id="ARBA00004906"/>
    </source>
</evidence>
<dbReference type="Gene3D" id="1.20.1280.50">
    <property type="match status" value="1"/>
</dbReference>
<name>A0A5F9D6S3_RABIT</name>
<dbReference type="PANTHER" id="PTHR46550:SF2">
    <property type="entry name" value="EXPRESSED SEQUENCE C85627-RELATED"/>
    <property type="match status" value="1"/>
</dbReference>
<dbReference type="Gene3D" id="2.130.10.10">
    <property type="entry name" value="YVTN repeat-like/Quinoprotein amine dehydrogenase"/>
    <property type="match status" value="1"/>
</dbReference>
<dbReference type="InParanoid" id="A0A5F9D6S3"/>
<evidence type="ECO:0000256" key="2">
    <source>
        <dbReference type="ARBA" id="ARBA00022786"/>
    </source>
</evidence>
<dbReference type="InterPro" id="IPR001810">
    <property type="entry name" value="F-box_dom"/>
</dbReference>
<keyword evidence="2" id="KW-0833">Ubl conjugation pathway</keyword>
<comment type="pathway">
    <text evidence="1">Protein modification; protein ubiquitination.</text>
</comment>
<dbReference type="Proteomes" id="UP000001811">
    <property type="component" value="Chromosome 9"/>
</dbReference>
<dbReference type="EMBL" id="AAGW02044057">
    <property type="status" value="NOT_ANNOTATED_CDS"/>
    <property type="molecule type" value="Genomic_DNA"/>
</dbReference>
<dbReference type="STRING" id="9986.ENSOCUP00000041543"/>
<dbReference type="PANTHER" id="PTHR46550">
    <property type="entry name" value="F-BOX ONLY PROTEIN 3"/>
    <property type="match status" value="1"/>
</dbReference>
<dbReference type="SUPFAM" id="SSF50978">
    <property type="entry name" value="WD40 repeat-like"/>
    <property type="match status" value="1"/>
</dbReference>
<dbReference type="SUPFAM" id="SSF81383">
    <property type="entry name" value="F-box domain"/>
    <property type="match status" value="1"/>
</dbReference>
<protein>
    <submittedName>
        <fullName evidence="4">F-box and WD repeat domain containing 12</fullName>
    </submittedName>
</protein>
<dbReference type="GeneTree" id="ENSGT00940000162557"/>
<dbReference type="InterPro" id="IPR036322">
    <property type="entry name" value="WD40_repeat_dom_sf"/>
</dbReference>
<sequence>MAVQLPHLPMARIFSFLDGFSLLQASQVNKHWRMVANSDHLWKTLCVRRWHLCKCDCEWLGSQPWKQVFLQMNRRERRMAHARPEDFVCKEVTGNVGIGTAYLTRNDLTTDRPSRPIVCAVSSFDKLYAWDVQKGDIFWSSPVQDSSITNLVTLPDLCVAVTMDMERTIKVWDCLREDALSEFFMPYDCFSLIAFLSARGPVLMVGDSTGDIYTFKMPSLTEISRTKAFQFSVDILRCSPCGKWVFVCGTQQCSFPKVFLTECLLKPPDSTPLSFSLPFLSCLGASWTPRRENRITLMFRRDSKKMGFMTFDLTTQKTEDKTVIGAQQIANFLLPDHIENPSWMGVNEADMIVFGSGPYLFLFTIGGLLLRQLEDHQTAIRSLWVDPIRVLSTATDGSLHVYVWEEGGRYPYLRSCCHLKHEETEQTLGCYVSNAICDNVSIVRVLSRIRNSSILVMYTLKGN</sequence>
<organism evidence="4 5">
    <name type="scientific">Oryctolagus cuniculus</name>
    <name type="common">Rabbit</name>
    <dbReference type="NCBI Taxonomy" id="9986"/>
    <lineage>
        <taxon>Eukaryota</taxon>
        <taxon>Metazoa</taxon>
        <taxon>Chordata</taxon>
        <taxon>Craniata</taxon>
        <taxon>Vertebrata</taxon>
        <taxon>Euteleostomi</taxon>
        <taxon>Mammalia</taxon>
        <taxon>Eutheria</taxon>
        <taxon>Euarchontoglires</taxon>
        <taxon>Glires</taxon>
        <taxon>Lagomorpha</taxon>
        <taxon>Leporidae</taxon>
        <taxon>Oryctolagus</taxon>
    </lineage>
</organism>
<dbReference type="InterPro" id="IPR015943">
    <property type="entry name" value="WD40/YVTN_repeat-like_dom_sf"/>
</dbReference>
<evidence type="ECO:0000313" key="5">
    <source>
        <dbReference type="Proteomes" id="UP000001811"/>
    </source>
</evidence>
<dbReference type="FunCoup" id="A0A5F9D6S3">
    <property type="interactions" value="1"/>
</dbReference>
<dbReference type="AlphaFoldDB" id="A0A5F9D6S3"/>
<evidence type="ECO:0000259" key="3">
    <source>
        <dbReference type="PROSITE" id="PS50181"/>
    </source>
</evidence>
<feature type="domain" description="F-box" evidence="3">
    <location>
        <begin position="1"/>
        <end position="45"/>
    </location>
</feature>
<gene>
    <name evidence="4" type="primary">FBXW12</name>
</gene>
<reference evidence="4" key="3">
    <citation type="submission" date="2025-09" db="UniProtKB">
        <authorList>
            <consortium name="Ensembl"/>
        </authorList>
    </citation>
    <scope>IDENTIFICATION</scope>
    <source>
        <strain evidence="4">Thorbecke</strain>
    </source>
</reference>
<dbReference type="SMART" id="SM00256">
    <property type="entry name" value="FBOX"/>
    <property type="match status" value="1"/>
</dbReference>
<evidence type="ECO:0000313" key="4">
    <source>
        <dbReference type="Ensembl" id="ENSOCUP00000041543.1"/>
    </source>
</evidence>
<dbReference type="Bgee" id="ENSOCUG00000007706">
    <property type="expression patterns" value="Expressed in testis and 3 other cell types or tissues"/>
</dbReference>
<accession>A0A5F9D6S3</accession>
<dbReference type="GO" id="GO:0005737">
    <property type="term" value="C:cytoplasm"/>
    <property type="evidence" value="ECO:0007669"/>
    <property type="project" value="TreeGrafter"/>
</dbReference>